<evidence type="ECO:0000313" key="2">
    <source>
        <dbReference type="Proteomes" id="UP001057452"/>
    </source>
</evidence>
<name>A0ACB9XAR6_CHAAC</name>
<reference evidence="1" key="1">
    <citation type="submission" date="2022-05" db="EMBL/GenBank/DDBJ databases">
        <title>Chromosome-level genome of Chaenocephalus aceratus.</title>
        <authorList>
            <person name="Park H."/>
        </authorList>
    </citation>
    <scope>NUCLEOTIDE SEQUENCE</scope>
    <source>
        <strain evidence="1">KU_202001</strain>
    </source>
</reference>
<feature type="non-terminal residue" evidence="1">
    <location>
        <position position="1"/>
    </location>
</feature>
<gene>
    <name evidence="1" type="ORF">KUCAC02_011908</name>
</gene>
<organism evidence="1 2">
    <name type="scientific">Chaenocephalus aceratus</name>
    <name type="common">Blackfin icefish</name>
    <name type="synonym">Chaenichthys aceratus</name>
    <dbReference type="NCBI Taxonomy" id="36190"/>
    <lineage>
        <taxon>Eukaryota</taxon>
        <taxon>Metazoa</taxon>
        <taxon>Chordata</taxon>
        <taxon>Craniata</taxon>
        <taxon>Vertebrata</taxon>
        <taxon>Euteleostomi</taxon>
        <taxon>Actinopterygii</taxon>
        <taxon>Neopterygii</taxon>
        <taxon>Teleostei</taxon>
        <taxon>Neoteleostei</taxon>
        <taxon>Acanthomorphata</taxon>
        <taxon>Eupercaria</taxon>
        <taxon>Perciformes</taxon>
        <taxon>Notothenioidei</taxon>
        <taxon>Channichthyidae</taxon>
        <taxon>Chaenocephalus</taxon>
    </lineage>
</organism>
<protein>
    <submittedName>
        <fullName evidence="1">Uncharacterized protein</fullName>
    </submittedName>
</protein>
<evidence type="ECO:0000313" key="1">
    <source>
        <dbReference type="EMBL" id="KAI4823315.1"/>
    </source>
</evidence>
<comment type="caution">
    <text evidence="1">The sequence shown here is derived from an EMBL/GenBank/DDBJ whole genome shotgun (WGS) entry which is preliminary data.</text>
</comment>
<sequence length="52" mass="5881">IQGSAYFRKSSAVAEKKRSGKIEKMLESEALCYAKSYLGLSVRSDREFFDKA</sequence>
<proteinExistence type="predicted"/>
<accession>A0ACB9XAR6</accession>
<dbReference type="EMBL" id="CM043791">
    <property type="protein sequence ID" value="KAI4823315.1"/>
    <property type="molecule type" value="Genomic_DNA"/>
</dbReference>
<dbReference type="Proteomes" id="UP001057452">
    <property type="component" value="Chromosome 7"/>
</dbReference>
<keyword evidence="2" id="KW-1185">Reference proteome</keyword>